<dbReference type="GeneID" id="28768778"/>
<evidence type="ECO:0000259" key="5">
    <source>
        <dbReference type="Pfam" id="PF24883"/>
    </source>
</evidence>
<dbReference type="InterPro" id="IPR027417">
    <property type="entry name" value="P-loop_NTPase"/>
</dbReference>
<dbReference type="SUPFAM" id="SSF48403">
    <property type="entry name" value="Ankyrin repeat"/>
    <property type="match status" value="4"/>
</dbReference>
<protein>
    <submittedName>
        <fullName evidence="6">Ankyrin</fullName>
    </submittedName>
</protein>
<dbReference type="Gene3D" id="3.40.50.300">
    <property type="entry name" value="P-loop containing nucleotide triphosphate hydrolases"/>
    <property type="match status" value="1"/>
</dbReference>
<proteinExistence type="predicted"/>
<dbReference type="STRING" id="1460663.A0A177BW81"/>
<feature type="repeat" description="ANK" evidence="3">
    <location>
        <begin position="1806"/>
        <end position="1838"/>
    </location>
</feature>
<evidence type="ECO:0000256" key="3">
    <source>
        <dbReference type="PROSITE-ProRule" id="PRU00023"/>
    </source>
</evidence>
<name>A0A177BW81_9PLEO</name>
<dbReference type="InParanoid" id="A0A177BW81"/>
<feature type="repeat" description="ANK" evidence="3">
    <location>
        <begin position="594"/>
        <end position="632"/>
    </location>
</feature>
<feature type="repeat" description="ANK" evidence="3">
    <location>
        <begin position="1890"/>
        <end position="1923"/>
    </location>
</feature>
<feature type="repeat" description="ANK" evidence="3">
    <location>
        <begin position="1229"/>
        <end position="1261"/>
    </location>
</feature>
<keyword evidence="7" id="KW-1185">Reference proteome</keyword>
<evidence type="ECO:0000313" key="7">
    <source>
        <dbReference type="Proteomes" id="UP000077069"/>
    </source>
</evidence>
<dbReference type="InterPro" id="IPR002110">
    <property type="entry name" value="Ankyrin_rpt"/>
</dbReference>
<feature type="compositionally biased region" description="Basic and acidic residues" evidence="4">
    <location>
        <begin position="1493"/>
        <end position="1513"/>
    </location>
</feature>
<feature type="domain" description="Nephrocystin 3-like N-terminal" evidence="5">
    <location>
        <begin position="60"/>
        <end position="218"/>
    </location>
</feature>
<dbReference type="PRINTS" id="PR01415">
    <property type="entry name" value="ANKYRIN"/>
</dbReference>
<dbReference type="Gene3D" id="1.25.40.20">
    <property type="entry name" value="Ankyrin repeat-containing domain"/>
    <property type="match status" value="8"/>
</dbReference>
<evidence type="ECO:0000256" key="4">
    <source>
        <dbReference type="SAM" id="MobiDB-lite"/>
    </source>
</evidence>
<dbReference type="Pfam" id="PF24883">
    <property type="entry name" value="NPHP3_N"/>
    <property type="match status" value="1"/>
</dbReference>
<dbReference type="InterPro" id="IPR056884">
    <property type="entry name" value="NPHP3-like_N"/>
</dbReference>
<dbReference type="PANTHER" id="PTHR24123:SF33">
    <property type="entry name" value="PROTEIN HOS4"/>
    <property type="match status" value="1"/>
</dbReference>
<evidence type="ECO:0000256" key="2">
    <source>
        <dbReference type="ARBA" id="ARBA00023043"/>
    </source>
</evidence>
<dbReference type="OrthoDB" id="21416at2759"/>
<sequence length="2117" mass="234586">MLLDDVGQPLDDVVVLGPKDIDIPPQSEAIIAGIRSWLNPTQYAEDGSEYKKHLSSHLKGTGQWAIDSAIFQEWRDSPDQGILWIRGIPGAGKSVHAANLIHHLSKDGCPVLYFFFRHTIEANHRPEAALRDWLAQALPFSPPLQLELKDRIKEAVEKLTISDLCQLVRVALAGISQAYCVVDALDEMDQTMLEPFLQMLDDLGHWRPDSIKLIITSRPVAIVERIVRNIRLLDVRLDKELVEPDIVVYLWHRLRQSYLLPESHSAVVAYILDKADGLFLYAKLAMDAISHLEDDVEVQQALDSLPADLTDMYSNLLQEHLKRTGIAPQLQILILQCVTHAIRPLRLLEISDCIAVTHPQHGKDAGTLKALVRSACGPLLEVLPDETVRVVHHSLTEYLLGIIRPVKDTMAPFVVFESGPTHARMATLCLLYLQLGGLAQLKVKQRFWDLEVIEQEIYAPFTNYALTNWHAHVKKAAALSHDLHSINDHLHQLIVGGDKDNARKLSLAAKLGDKSDRQPSGRLPKAHADALRLAIALDLPSFVDSLLERYGTELTNYDPDIDYCPLIFAVNSGNCDIVQSLIRHGADVNEYDTHGATPLHTAVGWGYRSGKGNAKMAGILLDAGADPEKDTGVDHHVYDNTIGGRPEYPACMVAFQSGNKELASVFMPFIKGATQASRALDWAIDRDRAGRADVVDVILRHPDLDVNGTPNNNRRASYMTPLYKACTKRNSELIRKLLASGADPNIPHNGASGFGAPEANHVGCNVLHALANCGDSYSNPTPSEVSEEEIQECFRLVIAAGANVHQTDLRGSTPLHEAGDKVAARCLIEAGADVNAKNIDGETPVHLLTDIDLLEALSDVFDINTKSSRSEQTLLMRAIDQSRWFSLGTRSESKEQQFAKALKLIELGADVSLVDKEGRSALHYAAQMDADLPNLKILWKKLIDVGANPNAQDKDGEIPLHKLGKRSWGNETTKESIEAFLDIAQPDTEIKDNKGRTSLFKMIDTSGDTSTSEILAVLELFAKAGARFDARDLRGRTLLHAAAQHRREDTTHLKFLVDQGLDPNSQDAEGNTIWHEGVPMFCNCRVSPNLYKGFTALGVDLAKTNNQGRSPLHVLSKYNQWVEEMGSWEKQDDPTLLEYILNDGRINVNAEDNQGVTPLHNASTFSPFLVQQFLRAGADATKHTAEGLNAFHLAARSRQSNVIGILVSWLRSQDDQDSLLNAVNYKDEQGRTPLYYACASGRYESVQLLVQAGASVESDSYLGSAWHGCADFEEEQRSGTWRRWDDPNDYGRVFPEAPAGGVLIADTLRPKRPLPGRGQQVQHFRFAVERIDEIVDLLLAWGPDTAYKYLDEAIRCSLEQQFDYTATCLLRAREALGITTTLDCLDSVSECVKRREADMEPGKANGKHKDVYHLIRMKEFDAASELLLEDPDRHLLKTASIQGTPWINNLTELVKSGFASLVDTALTAEVMAKLRTAPKQEQKTARNIFQSQPRDEENKEEPVKEEETNTQSDEKVAQLLEAACLTERPNMEVLRVLVEKKGIDVNSATTENSYCQRTRRNTVLHALAKSSRLEWWQLHQALPFLLDKDKGADTEICNGQGMTPLQLCLERIGEPSFSKEMAKLLLAAGANPNAVDDRDRSCLAIAMNNREVFEMLLNHGAKVSHSALAAAIAAKDPDLLQLMLSCEGIDPNMRKVGKEVPGSPSANGMHFTPARHDPNGSNELYPIDYLLCSVCRNDESNASARMFDLLLAHGADLGARYERTTIVHRLLGNQGDSSSTSYGGENAFLLPVLKHPSLDIEIRDSEGSTLLLHACQRGNLTAINALLDRSADIRARDSKDHNALHLFVGNIYYASLFSQQVKPDKATLGRNIIERMTSLAPQLLTEVDAEGWTPLHSSLRRPFNLSDVEALLDAGADVNASNTKTHDTPLHLLLGGAFHIDVDKQGSAVITGKRKDLFQRFISLGANINARNTAGETPAFNFFRQGKVEVSMILSDADEAAIKTVPLGDQRWQRDELERKRKRAVAVAHEHRLWEMFEMSGMDWSATDTSQKTLLHVVAATVEQEYEKHVGRGPARFRFLMDKGIDVLAEDDKHQTALDVAAALGAEDILEMFKKKD</sequence>
<feature type="repeat" description="ANK" evidence="3">
    <location>
        <begin position="917"/>
        <end position="954"/>
    </location>
</feature>
<dbReference type="SMART" id="SM00248">
    <property type="entry name" value="ANK"/>
    <property type="match status" value="18"/>
</dbReference>
<accession>A0A177BW81</accession>
<dbReference type="SUPFAM" id="SSF52540">
    <property type="entry name" value="P-loop containing nucleoside triphosphate hydrolases"/>
    <property type="match status" value="1"/>
</dbReference>
<organism evidence="6 7">
    <name type="scientific">Paraphaeosphaeria sporulosa</name>
    <dbReference type="NCBI Taxonomy" id="1460663"/>
    <lineage>
        <taxon>Eukaryota</taxon>
        <taxon>Fungi</taxon>
        <taxon>Dikarya</taxon>
        <taxon>Ascomycota</taxon>
        <taxon>Pezizomycotina</taxon>
        <taxon>Dothideomycetes</taxon>
        <taxon>Pleosporomycetidae</taxon>
        <taxon>Pleosporales</taxon>
        <taxon>Massarineae</taxon>
        <taxon>Didymosphaeriaceae</taxon>
        <taxon>Paraphaeosphaeria</taxon>
    </lineage>
</organism>
<feature type="repeat" description="ANK" evidence="3">
    <location>
        <begin position="1034"/>
        <end position="1068"/>
    </location>
</feature>
<dbReference type="EMBL" id="KV441562">
    <property type="protein sequence ID" value="OAF99210.1"/>
    <property type="molecule type" value="Genomic_DNA"/>
</dbReference>
<keyword evidence="1" id="KW-0677">Repeat</keyword>
<gene>
    <name evidence="6" type="ORF">CC84DRAFT_1264224</name>
</gene>
<evidence type="ECO:0000256" key="1">
    <source>
        <dbReference type="ARBA" id="ARBA00022737"/>
    </source>
</evidence>
<feature type="repeat" description="ANK" evidence="3">
    <location>
        <begin position="1600"/>
        <end position="1637"/>
    </location>
</feature>
<dbReference type="PROSITE" id="PS50088">
    <property type="entry name" value="ANK_REPEAT"/>
    <property type="match status" value="9"/>
</dbReference>
<dbReference type="Pfam" id="PF12796">
    <property type="entry name" value="Ank_2"/>
    <property type="match status" value="2"/>
</dbReference>
<dbReference type="InterPro" id="IPR051165">
    <property type="entry name" value="Multifunctional_ANK_Repeat"/>
</dbReference>
<dbReference type="Pfam" id="PF00023">
    <property type="entry name" value="Ank"/>
    <property type="match status" value="4"/>
</dbReference>
<keyword evidence="2 3" id="KW-0040">ANK repeat</keyword>
<dbReference type="PROSITE" id="PS50297">
    <property type="entry name" value="ANK_REP_REGION"/>
    <property type="match status" value="7"/>
</dbReference>
<feature type="region of interest" description="Disordered" evidence="4">
    <location>
        <begin position="1477"/>
        <end position="1513"/>
    </location>
</feature>
<evidence type="ECO:0000313" key="6">
    <source>
        <dbReference type="EMBL" id="OAF99210.1"/>
    </source>
</evidence>
<reference evidence="6 7" key="1">
    <citation type="submission" date="2016-05" db="EMBL/GenBank/DDBJ databases">
        <title>Comparative analysis of secretome profiles of manganese(II)-oxidizing ascomycete fungi.</title>
        <authorList>
            <consortium name="DOE Joint Genome Institute"/>
            <person name="Zeiner C.A."/>
            <person name="Purvine S.O."/>
            <person name="Zink E.M."/>
            <person name="Wu S."/>
            <person name="Pasa-Tolic L."/>
            <person name="Chaput D.L."/>
            <person name="Haridas S."/>
            <person name="Grigoriev I.V."/>
            <person name="Santelli C.M."/>
            <person name="Hansel C.M."/>
        </authorList>
    </citation>
    <scope>NUCLEOTIDE SEQUENCE [LARGE SCALE GENOMIC DNA]</scope>
    <source>
        <strain evidence="6 7">AP3s5-JAC2a</strain>
    </source>
</reference>
<dbReference type="InterPro" id="IPR036770">
    <property type="entry name" value="Ankyrin_rpt-contain_sf"/>
</dbReference>
<dbReference type="Proteomes" id="UP000077069">
    <property type="component" value="Unassembled WGS sequence"/>
</dbReference>
<feature type="repeat" description="ANK" evidence="3">
    <location>
        <begin position="717"/>
        <end position="749"/>
    </location>
</feature>
<feature type="repeat" description="ANK" evidence="3">
    <location>
        <begin position="561"/>
        <end position="593"/>
    </location>
</feature>
<dbReference type="PANTHER" id="PTHR24123">
    <property type="entry name" value="ANKYRIN REPEAT-CONTAINING"/>
    <property type="match status" value="1"/>
</dbReference>
<dbReference type="RefSeq" id="XP_018029576.1">
    <property type="nucleotide sequence ID" value="XM_018185292.1"/>
</dbReference>